<organism evidence="1 2">
    <name type="scientific">Frankliniella fusca</name>
    <dbReference type="NCBI Taxonomy" id="407009"/>
    <lineage>
        <taxon>Eukaryota</taxon>
        <taxon>Metazoa</taxon>
        <taxon>Ecdysozoa</taxon>
        <taxon>Arthropoda</taxon>
        <taxon>Hexapoda</taxon>
        <taxon>Insecta</taxon>
        <taxon>Pterygota</taxon>
        <taxon>Neoptera</taxon>
        <taxon>Paraneoptera</taxon>
        <taxon>Thysanoptera</taxon>
        <taxon>Terebrantia</taxon>
        <taxon>Thripoidea</taxon>
        <taxon>Thripidae</taxon>
        <taxon>Frankliniella</taxon>
    </lineage>
</organism>
<dbReference type="Proteomes" id="UP001219518">
    <property type="component" value="Unassembled WGS sequence"/>
</dbReference>
<dbReference type="EMBL" id="JAHWGI010000658">
    <property type="protein sequence ID" value="KAK3917024.1"/>
    <property type="molecule type" value="Genomic_DNA"/>
</dbReference>
<sequence length="79" mass="8772">MKILDPHSPTREQLFLYHREFAVGPAPPKVGKIPANTYVRHLPETLLAGWRGCPAACTRVYSSKFSPTCPAILPQASRK</sequence>
<evidence type="ECO:0000313" key="1">
    <source>
        <dbReference type="EMBL" id="KAK3917024.1"/>
    </source>
</evidence>
<protein>
    <submittedName>
        <fullName evidence="1">4-hydroxy-tetrahydrodipicolinate synthase</fullName>
    </submittedName>
</protein>
<accession>A0AAE1H8Y1</accession>
<keyword evidence="2" id="KW-1185">Reference proteome</keyword>
<reference evidence="1" key="2">
    <citation type="journal article" date="2023" name="BMC Genomics">
        <title>Pest status, molecular evolution, and epigenetic factors derived from the genome assembly of Frankliniella fusca, a thysanopteran phytovirus vector.</title>
        <authorList>
            <person name="Catto M.A."/>
            <person name="Labadie P.E."/>
            <person name="Jacobson A.L."/>
            <person name="Kennedy G.G."/>
            <person name="Srinivasan R."/>
            <person name="Hunt B.G."/>
        </authorList>
    </citation>
    <scope>NUCLEOTIDE SEQUENCE</scope>
    <source>
        <strain evidence="1">PL_HMW_Pooled</strain>
    </source>
</reference>
<reference evidence="1" key="1">
    <citation type="submission" date="2021-07" db="EMBL/GenBank/DDBJ databases">
        <authorList>
            <person name="Catto M.A."/>
            <person name="Jacobson A."/>
            <person name="Kennedy G."/>
            <person name="Labadie P."/>
            <person name="Hunt B.G."/>
            <person name="Srinivasan R."/>
        </authorList>
    </citation>
    <scope>NUCLEOTIDE SEQUENCE</scope>
    <source>
        <strain evidence="1">PL_HMW_Pooled</strain>
        <tissue evidence="1">Head</tissue>
    </source>
</reference>
<comment type="caution">
    <text evidence="1">The sequence shown here is derived from an EMBL/GenBank/DDBJ whole genome shotgun (WGS) entry which is preliminary data.</text>
</comment>
<proteinExistence type="predicted"/>
<gene>
    <name evidence="1" type="ORF">KUF71_026036</name>
</gene>
<name>A0AAE1H8Y1_9NEOP</name>
<dbReference type="AlphaFoldDB" id="A0AAE1H8Y1"/>
<evidence type="ECO:0000313" key="2">
    <source>
        <dbReference type="Proteomes" id="UP001219518"/>
    </source>
</evidence>